<dbReference type="Gene3D" id="1.10.240.10">
    <property type="entry name" value="Tyrosyl-Transfer RNA Synthetase"/>
    <property type="match status" value="1"/>
</dbReference>
<keyword evidence="5" id="KW-0648">Protein biosynthesis</keyword>
<keyword evidence="2" id="KW-0436">Ligase</keyword>
<dbReference type="GO" id="GO:0004831">
    <property type="term" value="F:tyrosine-tRNA ligase activity"/>
    <property type="evidence" value="ECO:0007669"/>
    <property type="project" value="UniProtKB-EC"/>
</dbReference>
<dbReference type="Pfam" id="PF00579">
    <property type="entry name" value="tRNA-synt_1b"/>
    <property type="match status" value="1"/>
</dbReference>
<name>A0A448XLV2_9PLAT</name>
<dbReference type="InterPro" id="IPR050489">
    <property type="entry name" value="Tyr-tRNA_synthase"/>
</dbReference>
<dbReference type="EC" id="6.1.1.1" evidence="1"/>
<evidence type="ECO:0000256" key="8">
    <source>
        <dbReference type="ARBA" id="ARBA00048248"/>
    </source>
</evidence>
<comment type="catalytic activity">
    <reaction evidence="8">
        <text>tRNA(Tyr) + L-tyrosine + ATP = L-tyrosyl-tRNA(Tyr) + AMP + diphosphate + H(+)</text>
        <dbReference type="Rhea" id="RHEA:10220"/>
        <dbReference type="Rhea" id="RHEA-COMP:9706"/>
        <dbReference type="Rhea" id="RHEA-COMP:9707"/>
        <dbReference type="ChEBI" id="CHEBI:15378"/>
        <dbReference type="ChEBI" id="CHEBI:30616"/>
        <dbReference type="ChEBI" id="CHEBI:33019"/>
        <dbReference type="ChEBI" id="CHEBI:58315"/>
        <dbReference type="ChEBI" id="CHEBI:78442"/>
        <dbReference type="ChEBI" id="CHEBI:78536"/>
        <dbReference type="ChEBI" id="CHEBI:456215"/>
        <dbReference type="EC" id="6.1.1.1"/>
    </reaction>
</comment>
<dbReference type="GO" id="GO:0006437">
    <property type="term" value="P:tyrosyl-tRNA aminoacylation"/>
    <property type="evidence" value="ECO:0007669"/>
    <property type="project" value="TreeGrafter"/>
</dbReference>
<evidence type="ECO:0000256" key="7">
    <source>
        <dbReference type="ARBA" id="ARBA00033323"/>
    </source>
</evidence>
<sequence length="92" mass="10191">MSIPFVYEYLPHLGYRKRIHLMNPMIPGLSGVKMSSSEIDSKIDLLDSADLVMHKIRHSVCQEGVTAANGNGLLAFMRYVVFPLAGDGLLSR</sequence>
<evidence type="ECO:0000313" key="9">
    <source>
        <dbReference type="EMBL" id="VEL39798.1"/>
    </source>
</evidence>
<dbReference type="OrthoDB" id="197206at2759"/>
<proteinExistence type="predicted"/>
<keyword evidence="3" id="KW-0547">Nucleotide-binding</keyword>
<comment type="caution">
    <text evidence="9">The sequence shown here is derived from an EMBL/GenBank/DDBJ whole genome shotgun (WGS) entry which is preliminary data.</text>
</comment>
<dbReference type="PANTHER" id="PTHR46264:SF4">
    <property type="entry name" value="TYROSINE--TRNA LIGASE, CYTOPLASMIC"/>
    <property type="match status" value="1"/>
</dbReference>
<dbReference type="SUPFAM" id="SSF52374">
    <property type="entry name" value="Nucleotidylyl transferase"/>
    <property type="match status" value="1"/>
</dbReference>
<evidence type="ECO:0000256" key="1">
    <source>
        <dbReference type="ARBA" id="ARBA00013160"/>
    </source>
</evidence>
<dbReference type="EMBL" id="CAAALY010262570">
    <property type="protein sequence ID" value="VEL39798.1"/>
    <property type="molecule type" value="Genomic_DNA"/>
</dbReference>
<dbReference type="Gene3D" id="3.40.50.620">
    <property type="entry name" value="HUPs"/>
    <property type="match status" value="1"/>
</dbReference>
<dbReference type="GO" id="GO:0005524">
    <property type="term" value="F:ATP binding"/>
    <property type="evidence" value="ECO:0007669"/>
    <property type="project" value="UniProtKB-KW"/>
</dbReference>
<keyword evidence="4" id="KW-0067">ATP-binding</keyword>
<dbReference type="InterPro" id="IPR002305">
    <property type="entry name" value="aa-tRNA-synth_Ic"/>
</dbReference>
<dbReference type="Proteomes" id="UP000784294">
    <property type="component" value="Unassembled WGS sequence"/>
</dbReference>
<evidence type="ECO:0000256" key="3">
    <source>
        <dbReference type="ARBA" id="ARBA00022741"/>
    </source>
</evidence>
<organism evidence="9 10">
    <name type="scientific">Protopolystoma xenopodis</name>
    <dbReference type="NCBI Taxonomy" id="117903"/>
    <lineage>
        <taxon>Eukaryota</taxon>
        <taxon>Metazoa</taxon>
        <taxon>Spiralia</taxon>
        <taxon>Lophotrochozoa</taxon>
        <taxon>Platyhelminthes</taxon>
        <taxon>Monogenea</taxon>
        <taxon>Polyopisthocotylea</taxon>
        <taxon>Polystomatidea</taxon>
        <taxon>Polystomatidae</taxon>
        <taxon>Protopolystoma</taxon>
    </lineage>
</organism>
<gene>
    <name evidence="9" type="ORF">PXEA_LOCUS33238</name>
</gene>
<accession>A0A448XLV2</accession>
<evidence type="ECO:0000313" key="10">
    <source>
        <dbReference type="Proteomes" id="UP000784294"/>
    </source>
</evidence>
<evidence type="ECO:0000256" key="2">
    <source>
        <dbReference type="ARBA" id="ARBA00022598"/>
    </source>
</evidence>
<dbReference type="AlphaFoldDB" id="A0A448XLV2"/>
<dbReference type="PANTHER" id="PTHR46264">
    <property type="entry name" value="TYROSINE-TRNA LIGASE"/>
    <property type="match status" value="1"/>
</dbReference>
<evidence type="ECO:0000256" key="4">
    <source>
        <dbReference type="ARBA" id="ARBA00022840"/>
    </source>
</evidence>
<dbReference type="GO" id="GO:0005737">
    <property type="term" value="C:cytoplasm"/>
    <property type="evidence" value="ECO:0007669"/>
    <property type="project" value="TreeGrafter"/>
</dbReference>
<dbReference type="InterPro" id="IPR014729">
    <property type="entry name" value="Rossmann-like_a/b/a_fold"/>
</dbReference>
<reference evidence="9" key="1">
    <citation type="submission" date="2018-11" db="EMBL/GenBank/DDBJ databases">
        <authorList>
            <consortium name="Pathogen Informatics"/>
        </authorList>
    </citation>
    <scope>NUCLEOTIDE SEQUENCE</scope>
</reference>
<keyword evidence="6" id="KW-0030">Aminoacyl-tRNA synthetase</keyword>
<keyword evidence="10" id="KW-1185">Reference proteome</keyword>
<protein>
    <recommendedName>
        <fullName evidence="1">tyrosine--tRNA ligase</fullName>
        <ecNumber evidence="1">6.1.1.1</ecNumber>
    </recommendedName>
    <alternativeName>
        <fullName evidence="7">Tyrosyl-tRNA synthetase</fullName>
    </alternativeName>
</protein>
<evidence type="ECO:0000256" key="6">
    <source>
        <dbReference type="ARBA" id="ARBA00023146"/>
    </source>
</evidence>
<evidence type="ECO:0000256" key="5">
    <source>
        <dbReference type="ARBA" id="ARBA00022917"/>
    </source>
</evidence>